<feature type="region of interest" description="Disordered" evidence="1">
    <location>
        <begin position="55"/>
        <end position="76"/>
    </location>
</feature>
<feature type="non-terminal residue" evidence="2">
    <location>
        <position position="76"/>
    </location>
</feature>
<sequence length="76" mass="8850">MAELQNANPTIINLSELPTRRRQRQSQRHTDDNLVSFSPRPPHWEKLLHETFEGFESKSVSDSSDAEDPIDEQEIF</sequence>
<proteinExistence type="predicted"/>
<dbReference type="EMBL" id="MAVT02004096">
    <property type="protein sequence ID" value="POS68556.1"/>
    <property type="molecule type" value="Genomic_DNA"/>
</dbReference>
<feature type="region of interest" description="Disordered" evidence="1">
    <location>
        <begin position="1"/>
        <end position="42"/>
    </location>
</feature>
<dbReference type="Proteomes" id="UP000094444">
    <property type="component" value="Unassembled WGS sequence"/>
</dbReference>
<evidence type="ECO:0000313" key="2">
    <source>
        <dbReference type="EMBL" id="POS68556.1"/>
    </source>
</evidence>
<name>A0A2P5HE74_DIAHE</name>
<feature type="compositionally biased region" description="Polar residues" evidence="1">
    <location>
        <begin position="1"/>
        <end position="13"/>
    </location>
</feature>
<dbReference type="OrthoDB" id="2746at2759"/>
<accession>A0A2P5HE74</accession>
<feature type="compositionally biased region" description="Acidic residues" evidence="1">
    <location>
        <begin position="64"/>
        <end position="76"/>
    </location>
</feature>
<keyword evidence="3" id="KW-1185">Reference proteome</keyword>
<comment type="caution">
    <text evidence="2">The sequence shown here is derived from an EMBL/GenBank/DDBJ whole genome shotgun (WGS) entry which is preliminary data.</text>
</comment>
<organism evidence="2 3">
    <name type="scientific">Diaporthe helianthi</name>
    <dbReference type="NCBI Taxonomy" id="158607"/>
    <lineage>
        <taxon>Eukaryota</taxon>
        <taxon>Fungi</taxon>
        <taxon>Dikarya</taxon>
        <taxon>Ascomycota</taxon>
        <taxon>Pezizomycotina</taxon>
        <taxon>Sordariomycetes</taxon>
        <taxon>Sordariomycetidae</taxon>
        <taxon>Diaporthales</taxon>
        <taxon>Diaporthaceae</taxon>
        <taxon>Diaporthe</taxon>
    </lineage>
</organism>
<dbReference type="InParanoid" id="A0A2P5HE74"/>
<evidence type="ECO:0000256" key="1">
    <source>
        <dbReference type="SAM" id="MobiDB-lite"/>
    </source>
</evidence>
<evidence type="ECO:0000313" key="3">
    <source>
        <dbReference type="Proteomes" id="UP000094444"/>
    </source>
</evidence>
<protein>
    <submittedName>
        <fullName evidence="2">Uncharacterized protein</fullName>
    </submittedName>
</protein>
<dbReference type="AlphaFoldDB" id="A0A2P5HE74"/>
<reference evidence="2" key="1">
    <citation type="submission" date="2017-09" db="EMBL/GenBank/DDBJ databases">
        <title>Polyketide synthases of a Diaporthe helianthi virulent isolate.</title>
        <authorList>
            <person name="Baroncelli R."/>
        </authorList>
    </citation>
    <scope>NUCLEOTIDE SEQUENCE [LARGE SCALE GENOMIC DNA]</scope>
    <source>
        <strain evidence="2">7/96</strain>
    </source>
</reference>
<gene>
    <name evidence="2" type="ORF">DHEL01_v213050</name>
</gene>